<keyword evidence="3" id="KW-1185">Reference proteome</keyword>
<dbReference type="EMBL" id="JAAALK010000283">
    <property type="protein sequence ID" value="KAG8076892.1"/>
    <property type="molecule type" value="Genomic_DNA"/>
</dbReference>
<organism evidence="2 3">
    <name type="scientific">Zizania palustris</name>
    <name type="common">Northern wild rice</name>
    <dbReference type="NCBI Taxonomy" id="103762"/>
    <lineage>
        <taxon>Eukaryota</taxon>
        <taxon>Viridiplantae</taxon>
        <taxon>Streptophyta</taxon>
        <taxon>Embryophyta</taxon>
        <taxon>Tracheophyta</taxon>
        <taxon>Spermatophyta</taxon>
        <taxon>Magnoliopsida</taxon>
        <taxon>Liliopsida</taxon>
        <taxon>Poales</taxon>
        <taxon>Poaceae</taxon>
        <taxon>BOP clade</taxon>
        <taxon>Oryzoideae</taxon>
        <taxon>Oryzeae</taxon>
        <taxon>Zizaniinae</taxon>
        <taxon>Zizania</taxon>
    </lineage>
</organism>
<reference evidence="2" key="1">
    <citation type="journal article" date="2021" name="bioRxiv">
        <title>Whole Genome Assembly and Annotation of Northern Wild Rice, Zizania palustris L., Supports a Whole Genome Duplication in the Zizania Genus.</title>
        <authorList>
            <person name="Haas M."/>
            <person name="Kono T."/>
            <person name="Macchietto M."/>
            <person name="Millas R."/>
            <person name="McGilp L."/>
            <person name="Shao M."/>
            <person name="Duquette J."/>
            <person name="Hirsch C.N."/>
            <person name="Kimball J."/>
        </authorList>
    </citation>
    <scope>NUCLEOTIDE SEQUENCE</scope>
    <source>
        <tissue evidence="2">Fresh leaf tissue</tissue>
    </source>
</reference>
<sequence>MEFRARIPTRATEFRARIPVRRRPSSTPGSRQGGGGVQRQDPGKAAAEFNAGKVAAEFHADAIWQLQACFCFGWARYASLHWARQLDWKGECHLALSYHHKNTDMQ</sequence>
<evidence type="ECO:0000313" key="3">
    <source>
        <dbReference type="Proteomes" id="UP000729402"/>
    </source>
</evidence>
<dbReference type="Proteomes" id="UP000729402">
    <property type="component" value="Unassembled WGS sequence"/>
</dbReference>
<accession>A0A8J5VM03</accession>
<gene>
    <name evidence="2" type="ORF">GUJ93_ZPchr0006g45254</name>
</gene>
<evidence type="ECO:0000256" key="1">
    <source>
        <dbReference type="SAM" id="MobiDB-lite"/>
    </source>
</evidence>
<reference evidence="2" key="2">
    <citation type="submission" date="2021-02" db="EMBL/GenBank/DDBJ databases">
        <authorList>
            <person name="Kimball J.A."/>
            <person name="Haas M.W."/>
            <person name="Macchietto M."/>
            <person name="Kono T."/>
            <person name="Duquette J."/>
            <person name="Shao M."/>
        </authorList>
    </citation>
    <scope>NUCLEOTIDE SEQUENCE</scope>
    <source>
        <tissue evidence="2">Fresh leaf tissue</tissue>
    </source>
</reference>
<feature type="region of interest" description="Disordered" evidence="1">
    <location>
        <begin position="14"/>
        <end position="45"/>
    </location>
</feature>
<comment type="caution">
    <text evidence="2">The sequence shown here is derived from an EMBL/GenBank/DDBJ whole genome shotgun (WGS) entry which is preliminary data.</text>
</comment>
<dbReference type="AlphaFoldDB" id="A0A8J5VM03"/>
<protein>
    <submittedName>
        <fullName evidence="2">Uncharacterized protein</fullName>
    </submittedName>
</protein>
<evidence type="ECO:0000313" key="2">
    <source>
        <dbReference type="EMBL" id="KAG8076892.1"/>
    </source>
</evidence>
<proteinExistence type="predicted"/>
<name>A0A8J5VM03_ZIZPA</name>